<protein>
    <recommendedName>
        <fullName evidence="4">PEST proteolytic signal-containing nuclear protein</fullName>
    </recommendedName>
</protein>
<evidence type="ECO:0000256" key="8">
    <source>
        <dbReference type="ARBA" id="ARBA00023242"/>
    </source>
</evidence>
<dbReference type="GO" id="GO:0016567">
    <property type="term" value="P:protein ubiquitination"/>
    <property type="evidence" value="ECO:0007669"/>
    <property type="project" value="InterPro"/>
</dbReference>
<keyword evidence="6" id="KW-0832">Ubl conjugation</keyword>
<evidence type="ECO:0000256" key="7">
    <source>
        <dbReference type="ARBA" id="ARBA00022990"/>
    </source>
</evidence>
<evidence type="ECO:0000313" key="11">
    <source>
        <dbReference type="Proteomes" id="UP000694867"/>
    </source>
</evidence>
<keyword evidence="7" id="KW-0007">Acetylation</keyword>
<evidence type="ECO:0000256" key="4">
    <source>
        <dbReference type="ARBA" id="ARBA00022059"/>
    </source>
</evidence>
<keyword evidence="11" id="KW-1185">Reference proteome</keyword>
<keyword evidence="8" id="KW-0539">Nucleus</keyword>
<comment type="function">
    <text evidence="1">May be involved in cell cycle regulation.</text>
</comment>
<accession>A0AAJ6VXC2</accession>
<feature type="region of interest" description="Disordered" evidence="10">
    <location>
        <begin position="1"/>
        <end position="80"/>
    </location>
</feature>
<proteinExistence type="predicted"/>
<sequence length="141" mass="15468">MPGFKPGIKISLSAKKDDGAESKTKPKPTVAEVFNDDSESEEEMPAEARIRMRNIGKDTPTSAGPNSYGKTSRGFTDRRAELEKKLRLQLEEAAAEAEKRKLQAEESGDAAKRPRKAEDAAKISKINDVFTDTVQEDPDSS</sequence>
<evidence type="ECO:0000256" key="6">
    <source>
        <dbReference type="ARBA" id="ARBA00022843"/>
    </source>
</evidence>
<feature type="compositionally biased region" description="Basic and acidic residues" evidence="10">
    <location>
        <begin position="14"/>
        <end position="24"/>
    </location>
</feature>
<comment type="subcellular location">
    <subcellularLocation>
        <location evidence="2">Nucleus</location>
    </subcellularLocation>
</comment>
<organism evidence="11 12">
    <name type="scientific">Galendromus occidentalis</name>
    <name type="common">western predatory mite</name>
    <dbReference type="NCBI Taxonomy" id="34638"/>
    <lineage>
        <taxon>Eukaryota</taxon>
        <taxon>Metazoa</taxon>
        <taxon>Ecdysozoa</taxon>
        <taxon>Arthropoda</taxon>
        <taxon>Chelicerata</taxon>
        <taxon>Arachnida</taxon>
        <taxon>Acari</taxon>
        <taxon>Parasitiformes</taxon>
        <taxon>Mesostigmata</taxon>
        <taxon>Gamasina</taxon>
        <taxon>Phytoseioidea</taxon>
        <taxon>Phytoseiidae</taxon>
        <taxon>Typhlodrominae</taxon>
        <taxon>Galendromus</taxon>
    </lineage>
</organism>
<feature type="compositionally biased region" description="Acidic residues" evidence="10">
    <location>
        <begin position="34"/>
        <end position="45"/>
    </location>
</feature>
<dbReference type="InterPro" id="IPR029169">
    <property type="entry name" value="PCNP"/>
</dbReference>
<evidence type="ECO:0000256" key="9">
    <source>
        <dbReference type="ARBA" id="ARBA00023306"/>
    </source>
</evidence>
<keyword evidence="5" id="KW-0597">Phosphoprotein</keyword>
<keyword evidence="9" id="KW-0131">Cell cycle</keyword>
<dbReference type="Proteomes" id="UP000694867">
    <property type="component" value="Unplaced"/>
</dbReference>
<feature type="compositionally biased region" description="Basic and acidic residues" evidence="10">
    <location>
        <begin position="93"/>
        <end position="122"/>
    </location>
</feature>
<feature type="region of interest" description="Disordered" evidence="10">
    <location>
        <begin position="93"/>
        <end position="141"/>
    </location>
</feature>
<dbReference type="Pfam" id="PF15473">
    <property type="entry name" value="PCNP"/>
    <property type="match status" value="1"/>
</dbReference>
<name>A0AAJ6VXC2_9ACAR</name>
<evidence type="ECO:0000256" key="2">
    <source>
        <dbReference type="ARBA" id="ARBA00004123"/>
    </source>
</evidence>
<evidence type="ECO:0000256" key="5">
    <source>
        <dbReference type="ARBA" id="ARBA00022553"/>
    </source>
</evidence>
<comment type="subunit">
    <text evidence="3">Interacts with UHRF2/NIRF.</text>
</comment>
<feature type="compositionally biased region" description="Polar residues" evidence="10">
    <location>
        <begin position="59"/>
        <end position="74"/>
    </location>
</feature>
<evidence type="ECO:0000313" key="12">
    <source>
        <dbReference type="RefSeq" id="XP_003743276.1"/>
    </source>
</evidence>
<dbReference type="GO" id="GO:0005634">
    <property type="term" value="C:nucleus"/>
    <property type="evidence" value="ECO:0007669"/>
    <property type="project" value="UniProtKB-SubCell"/>
</dbReference>
<dbReference type="PANTHER" id="PTHR16523:SF6">
    <property type="entry name" value="PEST PROTEOLYTIC SIGNAL-CONTAINING NUCLEAR PROTEIN"/>
    <property type="match status" value="1"/>
</dbReference>
<evidence type="ECO:0000256" key="10">
    <source>
        <dbReference type="SAM" id="MobiDB-lite"/>
    </source>
</evidence>
<dbReference type="AlphaFoldDB" id="A0AAJ6VXC2"/>
<dbReference type="GeneID" id="100906594"/>
<evidence type="ECO:0000256" key="1">
    <source>
        <dbReference type="ARBA" id="ARBA00002646"/>
    </source>
</evidence>
<gene>
    <name evidence="12" type="primary">LOC100906594</name>
</gene>
<dbReference type="KEGG" id="goe:100906594"/>
<dbReference type="GO" id="GO:0043161">
    <property type="term" value="P:proteasome-mediated ubiquitin-dependent protein catabolic process"/>
    <property type="evidence" value="ECO:0007669"/>
    <property type="project" value="TreeGrafter"/>
</dbReference>
<dbReference type="PANTHER" id="PTHR16523">
    <property type="entry name" value="PEST PROTEOLYTIC SIGNAL-CONTAINING NUCLEAR PROTEIN"/>
    <property type="match status" value="1"/>
</dbReference>
<dbReference type="RefSeq" id="XP_003743276.1">
    <property type="nucleotide sequence ID" value="XM_003743228.2"/>
</dbReference>
<evidence type="ECO:0000256" key="3">
    <source>
        <dbReference type="ARBA" id="ARBA00011097"/>
    </source>
</evidence>
<reference evidence="12" key="1">
    <citation type="submission" date="2025-08" db="UniProtKB">
        <authorList>
            <consortium name="RefSeq"/>
        </authorList>
    </citation>
    <scope>IDENTIFICATION</scope>
</reference>